<gene>
    <name evidence="11" type="ordered locus">KRH_03120</name>
</gene>
<evidence type="ECO:0000313" key="12">
    <source>
        <dbReference type="Proteomes" id="UP000008838"/>
    </source>
</evidence>
<dbReference type="HOGENOM" id="CLU_010756_0_0_11"/>
<dbReference type="EMBL" id="AP009152">
    <property type="protein sequence ID" value="BAG28659.1"/>
    <property type="molecule type" value="Genomic_DNA"/>
</dbReference>
<dbReference type="InterPro" id="IPR016167">
    <property type="entry name" value="FAD-bd_PCMH_sub1"/>
</dbReference>
<keyword evidence="6" id="KW-0408">Iron</keyword>
<dbReference type="PROSITE" id="PS51387">
    <property type="entry name" value="FAD_PCMH"/>
    <property type="match status" value="1"/>
</dbReference>
<dbReference type="KEGG" id="krh:KRH_03120"/>
<feature type="domain" description="FAD-binding PCMH-type" evidence="10">
    <location>
        <begin position="29"/>
        <end position="246"/>
    </location>
</feature>
<dbReference type="GO" id="GO:0071949">
    <property type="term" value="F:FAD binding"/>
    <property type="evidence" value="ECO:0007669"/>
    <property type="project" value="InterPro"/>
</dbReference>
<dbReference type="PANTHER" id="PTHR11748">
    <property type="entry name" value="D-LACTATE DEHYDROGENASE"/>
    <property type="match status" value="1"/>
</dbReference>
<dbReference type="InterPro" id="IPR016164">
    <property type="entry name" value="FAD-linked_Oxase-like_C"/>
</dbReference>
<evidence type="ECO:0000259" key="10">
    <source>
        <dbReference type="PROSITE" id="PS51387"/>
    </source>
</evidence>
<keyword evidence="7" id="KW-0411">Iron-sulfur</keyword>
<dbReference type="InterPro" id="IPR017900">
    <property type="entry name" value="4Fe4S_Fe_S_CS"/>
</dbReference>
<dbReference type="Pfam" id="PF02754">
    <property type="entry name" value="CCG"/>
    <property type="match status" value="1"/>
</dbReference>
<dbReference type="GO" id="GO:0051536">
    <property type="term" value="F:iron-sulfur cluster binding"/>
    <property type="evidence" value="ECO:0007669"/>
    <property type="project" value="UniProtKB-KW"/>
</dbReference>
<evidence type="ECO:0000256" key="3">
    <source>
        <dbReference type="ARBA" id="ARBA00022723"/>
    </source>
</evidence>
<dbReference type="InterPro" id="IPR036318">
    <property type="entry name" value="FAD-bd_PCMH-like_sf"/>
</dbReference>
<dbReference type="SUPFAM" id="SSF56176">
    <property type="entry name" value="FAD-binding/transporter-associated domain-like"/>
    <property type="match status" value="1"/>
</dbReference>
<dbReference type="Pfam" id="PF02913">
    <property type="entry name" value="FAD-oxidase_C"/>
    <property type="match status" value="1"/>
</dbReference>
<evidence type="ECO:0000256" key="4">
    <source>
        <dbReference type="ARBA" id="ARBA00022827"/>
    </source>
</evidence>
<dbReference type="GO" id="GO:0046872">
    <property type="term" value="F:metal ion binding"/>
    <property type="evidence" value="ECO:0007669"/>
    <property type="project" value="UniProtKB-KW"/>
</dbReference>
<evidence type="ECO:0000259" key="9">
    <source>
        <dbReference type="PROSITE" id="PS51379"/>
    </source>
</evidence>
<feature type="compositionally biased region" description="Low complexity" evidence="8">
    <location>
        <begin position="717"/>
        <end position="735"/>
    </location>
</feature>
<evidence type="ECO:0000256" key="1">
    <source>
        <dbReference type="ARBA" id="ARBA00001974"/>
    </source>
</evidence>
<organism evidence="11 12">
    <name type="scientific">Kocuria rhizophila (strain ATCC 9341 / DSM 348 / NBRC 103217 / DC2201)</name>
    <dbReference type="NCBI Taxonomy" id="378753"/>
    <lineage>
        <taxon>Bacteria</taxon>
        <taxon>Bacillati</taxon>
        <taxon>Actinomycetota</taxon>
        <taxon>Actinomycetes</taxon>
        <taxon>Micrococcales</taxon>
        <taxon>Micrococcaceae</taxon>
        <taxon>Kocuria</taxon>
    </lineage>
</organism>
<evidence type="ECO:0000256" key="6">
    <source>
        <dbReference type="ARBA" id="ARBA00023004"/>
    </source>
</evidence>
<keyword evidence="12" id="KW-1185">Reference proteome</keyword>
<dbReference type="InterPro" id="IPR004113">
    <property type="entry name" value="FAD-bd_oxidored_4_C"/>
</dbReference>
<dbReference type="InterPro" id="IPR016169">
    <property type="entry name" value="FAD-bd_PCMH_sub2"/>
</dbReference>
<dbReference type="AlphaFoldDB" id="B2GFH9"/>
<evidence type="ECO:0000256" key="7">
    <source>
        <dbReference type="ARBA" id="ARBA00023014"/>
    </source>
</evidence>
<accession>B2GFH9</accession>
<dbReference type="InterPro" id="IPR004017">
    <property type="entry name" value="Cys_rich_dom"/>
</dbReference>
<keyword evidence="3" id="KW-0479">Metal-binding</keyword>
<dbReference type="InterPro" id="IPR009051">
    <property type="entry name" value="Helical_ferredxn"/>
</dbReference>
<evidence type="ECO:0000313" key="11">
    <source>
        <dbReference type="EMBL" id="BAG28659.1"/>
    </source>
</evidence>
<dbReference type="eggNOG" id="COG0247">
    <property type="taxonomic scope" value="Bacteria"/>
</dbReference>
<dbReference type="GO" id="GO:0004458">
    <property type="term" value="F:D-lactate dehydrogenase (cytochrome) activity"/>
    <property type="evidence" value="ECO:0007669"/>
    <property type="project" value="TreeGrafter"/>
</dbReference>
<evidence type="ECO:0000256" key="5">
    <source>
        <dbReference type="ARBA" id="ARBA00023002"/>
    </source>
</evidence>
<dbReference type="eggNOG" id="COG0277">
    <property type="taxonomic scope" value="Bacteria"/>
</dbReference>
<reference evidence="11 12" key="1">
    <citation type="journal article" date="2008" name="J. Bacteriol.">
        <title>Complete genome sequence of the soil actinomycete Kocuria rhizophila.</title>
        <authorList>
            <person name="Takarada H."/>
            <person name="Sekine M."/>
            <person name="Kosugi H."/>
            <person name="Matsuo Y."/>
            <person name="Fujisawa T."/>
            <person name="Omata S."/>
            <person name="Kishi E."/>
            <person name="Shimizu A."/>
            <person name="Tsukatani N."/>
            <person name="Tanikawa S."/>
            <person name="Fujita N."/>
            <person name="Harayama S."/>
        </authorList>
    </citation>
    <scope>NUCLEOTIDE SEQUENCE [LARGE SCALE GENOMIC DNA]</scope>
    <source>
        <strain evidence="12">ATCC 9341 / DSM 348 / NBRC 103217 / DC2201</strain>
    </source>
</reference>
<keyword evidence="5" id="KW-0560">Oxidoreductase</keyword>
<dbReference type="PROSITE" id="PS51379">
    <property type="entry name" value="4FE4S_FER_2"/>
    <property type="match status" value="1"/>
</dbReference>
<dbReference type="InterPro" id="IPR017896">
    <property type="entry name" value="4Fe4S_Fe-S-bd"/>
</dbReference>
<keyword evidence="2" id="KW-0285">Flavoprotein</keyword>
<name>B2GFH9_KOCRD</name>
<dbReference type="PANTHER" id="PTHR11748:SF119">
    <property type="entry name" value="D-2-HYDROXYGLUTARATE DEHYDROGENASE"/>
    <property type="match status" value="1"/>
</dbReference>
<proteinExistence type="predicted"/>
<dbReference type="InterPro" id="IPR016166">
    <property type="entry name" value="FAD-bd_PCMH"/>
</dbReference>
<dbReference type="Pfam" id="PF13183">
    <property type="entry name" value="Fer4_8"/>
    <property type="match status" value="1"/>
</dbReference>
<dbReference type="Gene3D" id="1.10.1060.10">
    <property type="entry name" value="Alpha-helical ferredoxin"/>
    <property type="match status" value="1"/>
</dbReference>
<dbReference type="Gene3D" id="3.30.70.2740">
    <property type="match status" value="1"/>
</dbReference>
<feature type="domain" description="4Fe-4S ferredoxin-type" evidence="9">
    <location>
        <begin position="583"/>
        <end position="613"/>
    </location>
</feature>
<keyword evidence="4" id="KW-0274">FAD</keyword>
<dbReference type="Pfam" id="PF01565">
    <property type="entry name" value="FAD_binding_4"/>
    <property type="match status" value="1"/>
</dbReference>
<dbReference type="GO" id="GO:0008720">
    <property type="term" value="F:D-lactate dehydrogenase (NAD+) activity"/>
    <property type="evidence" value="ECO:0007669"/>
    <property type="project" value="TreeGrafter"/>
</dbReference>
<protein>
    <submittedName>
        <fullName evidence="11">Putative FAD-linked oxidase</fullName>
    </submittedName>
</protein>
<dbReference type="PROSITE" id="PS00198">
    <property type="entry name" value="4FE4S_FER_1"/>
    <property type="match status" value="1"/>
</dbReference>
<dbReference type="SUPFAM" id="SSF46548">
    <property type="entry name" value="alpha-helical ferredoxin"/>
    <property type="match status" value="1"/>
</dbReference>
<dbReference type="Gene3D" id="3.30.43.10">
    <property type="entry name" value="Uridine Diphospho-n-acetylenolpyruvylglucosamine Reductase, domain 2"/>
    <property type="match status" value="1"/>
</dbReference>
<dbReference type="GO" id="GO:1903457">
    <property type="term" value="P:lactate catabolic process"/>
    <property type="evidence" value="ECO:0007669"/>
    <property type="project" value="TreeGrafter"/>
</dbReference>
<dbReference type="InterPro" id="IPR006094">
    <property type="entry name" value="Oxid_FAD_bind_N"/>
</dbReference>
<dbReference type="SUPFAM" id="SSF55103">
    <property type="entry name" value="FAD-linked oxidases, C-terminal domain"/>
    <property type="match status" value="1"/>
</dbReference>
<dbReference type="Gene3D" id="3.30.70.2190">
    <property type="match status" value="1"/>
</dbReference>
<feature type="region of interest" description="Disordered" evidence="8">
    <location>
        <begin position="705"/>
        <end position="735"/>
    </location>
</feature>
<dbReference type="Gene3D" id="3.30.465.10">
    <property type="match status" value="1"/>
</dbReference>
<dbReference type="Proteomes" id="UP000008838">
    <property type="component" value="Chromosome"/>
</dbReference>
<evidence type="ECO:0000256" key="2">
    <source>
        <dbReference type="ARBA" id="ARBA00022630"/>
    </source>
</evidence>
<evidence type="ECO:0000256" key="8">
    <source>
        <dbReference type="SAM" id="MobiDB-lite"/>
    </source>
</evidence>
<comment type="cofactor">
    <cofactor evidence="1">
        <name>FAD</name>
        <dbReference type="ChEBI" id="CHEBI:57692"/>
    </cofactor>
</comment>
<sequence length="1024" mass="108921">MRGGRGSTMTVLRDDLTTRAAYVSDASIYRRLPAAVAEPSSVAEIRELLATARENGWSVVPRGGGTSVAGNAIGEGLVIDTSRHFRRILEIDPQARTARIEPGVICDQLREAASEFGLTYGPDPSTHSRCTVGGMVANNACGSHSVAWGTSAENLVSVTVMLADGRLVTLDAGGTSEPALTSQLERLRNEHLAMLRTELGQFPRQVSGYGLHYLLGENGFDTAKAFAGTEGTCGIITELTVKLVARPAHTALAVLGFQDAIDAASAAPALRVSGVTTIEGMGSDLLDALRTRPGQEHAGSELPRGGGWLYCEVSGDTPEQAYDAARRLPALVEETVVDSVVVGDPTQARALWHIREAGAGIVTRLPDGGEAWPGWEDSAVPPARLGEYLRDLYALLDEMGLRGIPFGHFGEGCVHIRISFDFNSDHGVAQYRTFIERAAELVHRYGGSVSGEHGDGRARSELLSTIYTPEALAAFARFKRIFDPEGLFNPGVLVDPEPLDRGIRPGPGARTFELTPVHAFSHDNGSFGQAVNRCVGVGACRSDSGAMCPSFHATGDEVHSTRGRMRSLAEMLRGEHLTDGWKSQETYEALDLCLSCKACATECPVNVDMATYKAEFLHHHFRQGLRSFIGRDRRPMAHLTMGWMPWLMRIAARVPGSLRAVNALERIPAVEALTKKLGGIEPRRDMIRFNDTPFTAWFRARSRHAGHDAAHPGTARGVAPSGAAPTGTGALAAGQHAAGNDAAGAAARGGGRAASSARGALADGVAGADPAGRPSVVLWPDTFTTYSADGPGKAAVEVLEAMGYRVLMPMGDVCCGLTWHSTGQLDMTRKVLRQTLDVMAPLLEAGYPVIGLEPSCTVMLQHEITELLPEDPRAHAVKGLTRTLGEFAAAHLEAGGDWPFEPLETRQGPSSAVCQVHCHEKAMGDYSPELTVLEKLGVDTSVVGGGCCGLAGNWGFEPGHYEISQTLGERNLFPAIRAAEPGAIVLADGFSCRTQISQGTGADAVHLAEVMCAALRTKRRTLSP</sequence>
<dbReference type="STRING" id="378753.KRH_03120"/>